<dbReference type="RefSeq" id="WP_134849729.1">
    <property type="nucleotide sequence ID" value="NZ_CP197400.1"/>
</dbReference>
<accession>A0A4Y8WRN1</accession>
<dbReference type="InterPro" id="IPR021958">
    <property type="entry name" value="DUF3575"/>
</dbReference>
<dbReference type="OrthoDB" id="768080at2"/>
<sequence>MENFVRRIALGVVVLATSVVSIYAQNSSSRSVSISWSGSDNSAYERLVSRPHEVKLNLLSTALLFHPEIAYDYTLNPDISFGGRMAYSFDIVGVPNSQMGKFTLSPYARWHFYKESRGNSLRGFFVEANLAYNYYDSSLMLKSVYVDGERVALEEGQKGAVSAFGLGVGLGYRWVTTRDWTFELGCILGRNIVHSDPVSVYGNFVFSIGKRF</sequence>
<reference evidence="1 2" key="1">
    <citation type="submission" date="2019-03" db="EMBL/GenBank/DDBJ databases">
        <title>Porphyromonas levii Isolated from the Uterus of Dairy Cows.</title>
        <authorList>
            <person name="Francis A.M."/>
        </authorList>
    </citation>
    <scope>NUCLEOTIDE SEQUENCE [LARGE SCALE GENOMIC DNA]</scope>
    <source>
        <strain evidence="1 2">AF5678</strain>
    </source>
</reference>
<protein>
    <submittedName>
        <fullName evidence="1">DUF3575 domain-containing protein</fullName>
    </submittedName>
</protein>
<name>A0A4Y8WRN1_9PORP</name>
<keyword evidence="2" id="KW-1185">Reference proteome</keyword>
<dbReference type="InterPro" id="IPR036709">
    <property type="entry name" value="Autotransporte_beta_dom_sf"/>
</dbReference>
<organism evidence="1 2">
    <name type="scientific">Porphyromonas levii</name>
    <dbReference type="NCBI Taxonomy" id="28114"/>
    <lineage>
        <taxon>Bacteria</taxon>
        <taxon>Pseudomonadati</taxon>
        <taxon>Bacteroidota</taxon>
        <taxon>Bacteroidia</taxon>
        <taxon>Bacteroidales</taxon>
        <taxon>Porphyromonadaceae</taxon>
        <taxon>Porphyromonas</taxon>
    </lineage>
</organism>
<dbReference type="Proteomes" id="UP000297225">
    <property type="component" value="Unassembled WGS sequence"/>
</dbReference>
<evidence type="ECO:0000313" key="1">
    <source>
        <dbReference type="EMBL" id="TFH96778.1"/>
    </source>
</evidence>
<dbReference type="Pfam" id="PF12099">
    <property type="entry name" value="DUF3575"/>
    <property type="match status" value="1"/>
</dbReference>
<comment type="caution">
    <text evidence="1">The sequence shown here is derived from an EMBL/GenBank/DDBJ whole genome shotgun (WGS) entry which is preliminary data.</text>
</comment>
<dbReference type="SUPFAM" id="SSF103515">
    <property type="entry name" value="Autotransporter"/>
    <property type="match status" value="1"/>
</dbReference>
<evidence type="ECO:0000313" key="2">
    <source>
        <dbReference type="Proteomes" id="UP000297225"/>
    </source>
</evidence>
<dbReference type="EMBL" id="SPNC01000013">
    <property type="protein sequence ID" value="TFH96778.1"/>
    <property type="molecule type" value="Genomic_DNA"/>
</dbReference>
<dbReference type="STRING" id="1122973.GCA_000379925_00509"/>
<proteinExistence type="predicted"/>
<dbReference type="AlphaFoldDB" id="A0A4Y8WRN1"/>
<gene>
    <name evidence="1" type="ORF">E4P47_01690</name>
</gene>